<evidence type="ECO:0000256" key="2">
    <source>
        <dbReference type="ARBA" id="ARBA00022692"/>
    </source>
</evidence>
<feature type="transmembrane region" description="Helical" evidence="5">
    <location>
        <begin position="415"/>
        <end position="436"/>
    </location>
</feature>
<evidence type="ECO:0000256" key="4">
    <source>
        <dbReference type="ARBA" id="ARBA00023136"/>
    </source>
</evidence>
<dbReference type="GO" id="GO:0016874">
    <property type="term" value="F:ligase activity"/>
    <property type="evidence" value="ECO:0007669"/>
    <property type="project" value="UniProtKB-KW"/>
</dbReference>
<evidence type="ECO:0000256" key="5">
    <source>
        <dbReference type="SAM" id="Phobius"/>
    </source>
</evidence>
<evidence type="ECO:0000313" key="7">
    <source>
        <dbReference type="EMBL" id="NVO21741.1"/>
    </source>
</evidence>
<dbReference type="PANTHER" id="PTHR37422">
    <property type="entry name" value="TEICHURONIC ACID BIOSYNTHESIS PROTEIN TUAE"/>
    <property type="match status" value="1"/>
</dbReference>
<dbReference type="InterPro" id="IPR051533">
    <property type="entry name" value="WaaL-like"/>
</dbReference>
<feature type="transmembrane region" description="Helical" evidence="5">
    <location>
        <begin position="80"/>
        <end position="99"/>
    </location>
</feature>
<proteinExistence type="predicted"/>
<feature type="transmembrane region" description="Helical" evidence="5">
    <location>
        <begin position="141"/>
        <end position="158"/>
    </location>
</feature>
<dbReference type="GO" id="GO:0016020">
    <property type="term" value="C:membrane"/>
    <property type="evidence" value="ECO:0007669"/>
    <property type="project" value="UniProtKB-SubCell"/>
</dbReference>
<protein>
    <submittedName>
        <fullName evidence="7">O-antigen ligase family protein</fullName>
    </submittedName>
</protein>
<feature type="transmembrane region" description="Helical" evidence="5">
    <location>
        <begin position="12"/>
        <end position="32"/>
    </location>
</feature>
<dbReference type="AlphaFoldDB" id="A0A850Q6V7"/>
<feature type="transmembrane region" description="Helical" evidence="5">
    <location>
        <begin position="244"/>
        <end position="277"/>
    </location>
</feature>
<accession>A0A850Q6V7</accession>
<sequence>MTPAPNKGMTDLKIGIAAGVTSGLIALAFAIAGHVKLAVIMPVAAVFGLGFAAHPFVGVSALLFFAQLDGIQDKIFPGDGFKLMTLGTMVGVIVTAFRHRGMVKDALMQPIAIMGMLLGVSMLVSALGADSKVMAANSLRRLLAMIIFMYLIIIMVNTRARFEKALMILALTSLISGIILILDVKLGMTLISTSDAATTARTAEGFERSSGASQYNPTTAATMMLTGVIIALVMFLEQDKYKRFYLAAAGIGTMALIFSFARSSFIVYTVTGMFLAYRYRKHHLIVPAMVIGSMLVLIMLPFLPESYYERIGSIFGAGGGDWTLGRRMTYNVIGVNLLVEHPLFGVGPGNFKKHFVDSAYRFLPGRTMFGRQLHNMHLSIMVEYGLVGATFFYAMVISAFKGAFRVMREPVDANIGFLATAYMYGLMSYMMVSVFVPNEYNKYTWIMLGLGAALPRVNRKDVA</sequence>
<evidence type="ECO:0000259" key="6">
    <source>
        <dbReference type="Pfam" id="PF04932"/>
    </source>
</evidence>
<keyword evidence="2 5" id="KW-0812">Transmembrane</keyword>
<dbReference type="EMBL" id="JABCJE010000001">
    <property type="protein sequence ID" value="NVO21741.1"/>
    <property type="molecule type" value="Genomic_DNA"/>
</dbReference>
<evidence type="ECO:0000256" key="1">
    <source>
        <dbReference type="ARBA" id="ARBA00004141"/>
    </source>
</evidence>
<gene>
    <name evidence="7" type="ORF">HJ536_00085</name>
</gene>
<evidence type="ECO:0000256" key="3">
    <source>
        <dbReference type="ARBA" id="ARBA00022989"/>
    </source>
</evidence>
<name>A0A850Q6V7_9RHOB</name>
<feature type="transmembrane region" description="Helical" evidence="5">
    <location>
        <begin position="218"/>
        <end position="237"/>
    </location>
</feature>
<keyword evidence="4 5" id="KW-0472">Membrane</keyword>
<comment type="subcellular location">
    <subcellularLocation>
        <location evidence="1">Membrane</location>
        <topology evidence="1">Multi-pass membrane protein</topology>
    </subcellularLocation>
</comment>
<organism evidence="7 8">
    <name type="scientific">Donghicola mangrovi</name>
    <dbReference type="NCBI Taxonomy" id="2729614"/>
    <lineage>
        <taxon>Bacteria</taxon>
        <taxon>Pseudomonadati</taxon>
        <taxon>Pseudomonadota</taxon>
        <taxon>Alphaproteobacteria</taxon>
        <taxon>Rhodobacterales</taxon>
        <taxon>Roseobacteraceae</taxon>
        <taxon>Donghicola</taxon>
    </lineage>
</organism>
<dbReference type="InterPro" id="IPR007016">
    <property type="entry name" value="O-antigen_ligase-rel_domated"/>
</dbReference>
<dbReference type="Pfam" id="PF04932">
    <property type="entry name" value="Wzy_C"/>
    <property type="match status" value="1"/>
</dbReference>
<dbReference type="Proteomes" id="UP000592216">
    <property type="component" value="Unassembled WGS sequence"/>
</dbReference>
<dbReference type="PANTHER" id="PTHR37422:SF13">
    <property type="entry name" value="LIPOPOLYSACCHARIDE BIOSYNTHESIS PROTEIN PA4999-RELATED"/>
    <property type="match status" value="1"/>
</dbReference>
<comment type="caution">
    <text evidence="7">The sequence shown here is derived from an EMBL/GenBank/DDBJ whole genome shotgun (WGS) entry which is preliminary data.</text>
</comment>
<evidence type="ECO:0000313" key="8">
    <source>
        <dbReference type="Proteomes" id="UP000592216"/>
    </source>
</evidence>
<dbReference type="RefSeq" id="WP_177156272.1">
    <property type="nucleotide sequence ID" value="NZ_JABCJE010000001.1"/>
</dbReference>
<keyword evidence="3 5" id="KW-1133">Transmembrane helix</keyword>
<feature type="transmembrane region" description="Helical" evidence="5">
    <location>
        <begin position="111"/>
        <end position="129"/>
    </location>
</feature>
<keyword evidence="7" id="KW-0436">Ligase</keyword>
<feature type="transmembrane region" description="Helical" evidence="5">
    <location>
        <begin position="165"/>
        <end position="182"/>
    </location>
</feature>
<feature type="transmembrane region" description="Helical" evidence="5">
    <location>
        <begin position="44"/>
        <end position="68"/>
    </location>
</feature>
<feature type="domain" description="O-antigen ligase-related" evidence="6">
    <location>
        <begin position="248"/>
        <end position="392"/>
    </location>
</feature>
<reference evidence="7 8" key="1">
    <citation type="submission" date="2020-04" db="EMBL/GenBank/DDBJ databases">
        <title>Donghicola sp., a member of the Rhodobacteraceae family isolated from mangrove forest in Thailand.</title>
        <authorList>
            <person name="Charoenyingcharoen P."/>
            <person name="Yukphan P."/>
        </authorList>
    </citation>
    <scope>NUCLEOTIDE SEQUENCE [LARGE SCALE GENOMIC DNA]</scope>
    <source>
        <strain evidence="7 8">B5-SW-15</strain>
    </source>
</reference>
<feature type="transmembrane region" description="Helical" evidence="5">
    <location>
        <begin position="283"/>
        <end position="303"/>
    </location>
</feature>
<feature type="transmembrane region" description="Helical" evidence="5">
    <location>
        <begin position="378"/>
        <end position="400"/>
    </location>
</feature>